<dbReference type="SUPFAM" id="SSF53300">
    <property type="entry name" value="vWA-like"/>
    <property type="match status" value="1"/>
</dbReference>
<comment type="subcellular location">
    <subcellularLocation>
        <location evidence="1">Secreted</location>
        <location evidence="1">Extracellular space</location>
        <location evidence="1">Extracellular matrix</location>
    </subcellularLocation>
</comment>
<keyword evidence="2" id="KW-0964">Secreted</keyword>
<keyword evidence="3" id="KW-0272">Extracellular matrix</keyword>
<reference evidence="7" key="2">
    <citation type="submission" date="2025-08" db="UniProtKB">
        <authorList>
            <consortium name="Ensembl"/>
        </authorList>
    </citation>
    <scope>IDENTIFICATION</scope>
</reference>
<organism evidence="7 8">
    <name type="scientific">Hucho hucho</name>
    <name type="common">huchen</name>
    <dbReference type="NCBI Taxonomy" id="62062"/>
    <lineage>
        <taxon>Eukaryota</taxon>
        <taxon>Metazoa</taxon>
        <taxon>Chordata</taxon>
        <taxon>Craniata</taxon>
        <taxon>Vertebrata</taxon>
        <taxon>Euteleostomi</taxon>
        <taxon>Actinopterygii</taxon>
        <taxon>Neopterygii</taxon>
        <taxon>Teleostei</taxon>
        <taxon>Protacanthopterygii</taxon>
        <taxon>Salmoniformes</taxon>
        <taxon>Salmonidae</taxon>
        <taxon>Salmoninae</taxon>
        <taxon>Hucho</taxon>
    </lineage>
</organism>
<reference evidence="8" key="1">
    <citation type="submission" date="2018-06" db="EMBL/GenBank/DDBJ databases">
        <title>Genome assembly of Danube salmon.</title>
        <authorList>
            <person name="Macqueen D.J."/>
            <person name="Gundappa M.K."/>
        </authorList>
    </citation>
    <scope>NUCLEOTIDE SEQUENCE [LARGE SCALE GENOMIC DNA]</scope>
</reference>
<name>A0A4W5KLV6_9TELE</name>
<feature type="domain" description="VWFA" evidence="6">
    <location>
        <begin position="1"/>
        <end position="165"/>
    </location>
</feature>
<accession>A0A4W5KLV6</accession>
<dbReference type="InterPro" id="IPR050525">
    <property type="entry name" value="ECM_Assembly_Org"/>
</dbReference>
<evidence type="ECO:0000259" key="6">
    <source>
        <dbReference type="PROSITE" id="PS50234"/>
    </source>
</evidence>
<dbReference type="PANTHER" id="PTHR24020">
    <property type="entry name" value="COLLAGEN ALPHA"/>
    <property type="match status" value="1"/>
</dbReference>
<evidence type="ECO:0000256" key="1">
    <source>
        <dbReference type="ARBA" id="ARBA00004498"/>
    </source>
</evidence>
<dbReference type="SMART" id="SM00327">
    <property type="entry name" value="VWA"/>
    <property type="match status" value="1"/>
</dbReference>
<keyword evidence="5" id="KW-0130">Cell adhesion</keyword>
<evidence type="ECO:0000313" key="7">
    <source>
        <dbReference type="Ensembl" id="ENSHHUP00000012951.1"/>
    </source>
</evidence>
<evidence type="ECO:0000256" key="4">
    <source>
        <dbReference type="ARBA" id="ARBA00022737"/>
    </source>
</evidence>
<proteinExistence type="predicted"/>
<dbReference type="GO" id="GO:0007155">
    <property type="term" value="P:cell adhesion"/>
    <property type="evidence" value="ECO:0007669"/>
    <property type="project" value="UniProtKB-KW"/>
</dbReference>
<dbReference type="GO" id="GO:0005615">
    <property type="term" value="C:extracellular space"/>
    <property type="evidence" value="ECO:0007669"/>
    <property type="project" value="TreeGrafter"/>
</dbReference>
<dbReference type="Gene3D" id="3.40.50.410">
    <property type="entry name" value="von Willebrand factor, type A domain"/>
    <property type="match status" value="1"/>
</dbReference>
<evidence type="ECO:0000313" key="8">
    <source>
        <dbReference type="Proteomes" id="UP000314982"/>
    </source>
</evidence>
<evidence type="ECO:0000256" key="3">
    <source>
        <dbReference type="ARBA" id="ARBA00022530"/>
    </source>
</evidence>
<evidence type="ECO:0000256" key="5">
    <source>
        <dbReference type="ARBA" id="ARBA00022889"/>
    </source>
</evidence>
<dbReference type="PANTHER" id="PTHR24020:SF29">
    <property type="entry name" value="COLLAGEN ALPHA-2(VI) CHAIN"/>
    <property type="match status" value="1"/>
</dbReference>
<dbReference type="InterPro" id="IPR036465">
    <property type="entry name" value="vWFA_dom_sf"/>
</dbReference>
<dbReference type="Proteomes" id="UP000314982">
    <property type="component" value="Unassembled WGS sequence"/>
</dbReference>
<protein>
    <recommendedName>
        <fullName evidence="6">VWFA domain-containing protein</fullName>
    </recommendedName>
</protein>
<reference evidence="7" key="3">
    <citation type="submission" date="2025-09" db="UniProtKB">
        <authorList>
            <consortium name="Ensembl"/>
        </authorList>
    </citation>
    <scope>IDENTIFICATION</scope>
</reference>
<dbReference type="FunFam" id="3.40.50.410:FF:000026">
    <property type="entry name" value="Collagen, type VI, alpha 1"/>
    <property type="match status" value="1"/>
</dbReference>
<dbReference type="InterPro" id="IPR002035">
    <property type="entry name" value="VWF_A"/>
</dbReference>
<sequence>MFTERFAERLEDADYKDLVQIRWQLGGLHFSQTQQVFSRVQAKDAFIQGLRGIRYLGKGTYIDCALANMTQEITRSSSDPRALRFAVVITDGHVTGNPCGGVKVTAERARDEGIRMFVVAATKNVDETGLREIANSPANVYRKDFLAVDLSGNKPVIQLDTIDRIIKTMVTHTNTLLYSWTL</sequence>
<dbReference type="STRING" id="62062.ENSHHUP00000012951"/>
<dbReference type="Pfam" id="PF00092">
    <property type="entry name" value="VWA"/>
    <property type="match status" value="1"/>
</dbReference>
<dbReference type="Ensembl" id="ENSHHUT00000013370.1">
    <property type="protein sequence ID" value="ENSHHUP00000012951.1"/>
    <property type="gene ID" value="ENSHHUG00000007950.1"/>
</dbReference>
<dbReference type="GeneTree" id="ENSGT01030000235116"/>
<evidence type="ECO:0000256" key="2">
    <source>
        <dbReference type="ARBA" id="ARBA00022525"/>
    </source>
</evidence>
<dbReference type="AlphaFoldDB" id="A0A4W5KLV6"/>
<keyword evidence="4" id="KW-0677">Repeat</keyword>
<dbReference type="PROSITE" id="PS50234">
    <property type="entry name" value="VWFA"/>
    <property type="match status" value="1"/>
</dbReference>
<keyword evidence="8" id="KW-1185">Reference proteome</keyword>